<comment type="caution">
    <text evidence="1">The sequence shown here is derived from an EMBL/GenBank/DDBJ whole genome shotgun (WGS) entry which is preliminary data.</text>
</comment>
<evidence type="ECO:0000313" key="1">
    <source>
        <dbReference type="EMBL" id="RAJ05040.1"/>
    </source>
</evidence>
<evidence type="ECO:0008006" key="3">
    <source>
        <dbReference type="Google" id="ProtNLM"/>
    </source>
</evidence>
<organism evidence="1 2">
    <name type="scientific">Chitinophaga skermanii</name>
    <dbReference type="NCBI Taxonomy" id="331697"/>
    <lineage>
        <taxon>Bacteria</taxon>
        <taxon>Pseudomonadati</taxon>
        <taxon>Bacteroidota</taxon>
        <taxon>Chitinophagia</taxon>
        <taxon>Chitinophagales</taxon>
        <taxon>Chitinophagaceae</taxon>
        <taxon>Chitinophaga</taxon>
    </lineage>
</organism>
<protein>
    <recommendedName>
        <fullName evidence="3">KTSC domain-containing protein</fullName>
    </recommendedName>
</protein>
<proteinExistence type="predicted"/>
<dbReference type="RefSeq" id="WP_111598127.1">
    <property type="nucleotide sequence ID" value="NZ_QLLL01000004.1"/>
</dbReference>
<evidence type="ECO:0000313" key="2">
    <source>
        <dbReference type="Proteomes" id="UP000249547"/>
    </source>
</evidence>
<reference evidence="1 2" key="1">
    <citation type="submission" date="2018-06" db="EMBL/GenBank/DDBJ databases">
        <title>Genomic Encyclopedia of Archaeal and Bacterial Type Strains, Phase II (KMG-II): from individual species to whole genera.</title>
        <authorList>
            <person name="Goeker M."/>
        </authorList>
    </citation>
    <scope>NUCLEOTIDE SEQUENCE [LARGE SCALE GENOMIC DNA]</scope>
    <source>
        <strain evidence="1 2">DSM 23857</strain>
    </source>
</reference>
<accession>A0A327QL68</accession>
<dbReference type="EMBL" id="QLLL01000004">
    <property type="protein sequence ID" value="RAJ05040.1"/>
    <property type="molecule type" value="Genomic_DNA"/>
</dbReference>
<keyword evidence="2" id="KW-1185">Reference proteome</keyword>
<gene>
    <name evidence="1" type="ORF">LX64_02194</name>
</gene>
<dbReference type="OrthoDB" id="7775479at2"/>
<dbReference type="AlphaFoldDB" id="A0A327QL68"/>
<name>A0A327QL68_9BACT</name>
<dbReference type="Proteomes" id="UP000249547">
    <property type="component" value="Unassembled WGS sequence"/>
</dbReference>
<sequence>MKKYNSGAPTGVISYQYGAGYISILFEGGHTYTYTYQSAGKVHVEQMKRLADAQKGLNTYINQHHPVFAEKR</sequence>